<protein>
    <submittedName>
        <fullName evidence="1">Uncharacterized protein</fullName>
    </submittedName>
</protein>
<proteinExistence type="predicted"/>
<evidence type="ECO:0000313" key="2">
    <source>
        <dbReference type="Proteomes" id="UP001175226"/>
    </source>
</evidence>
<organism evidence="1 2">
    <name type="scientific">Armillaria borealis</name>
    <dbReference type="NCBI Taxonomy" id="47425"/>
    <lineage>
        <taxon>Eukaryota</taxon>
        <taxon>Fungi</taxon>
        <taxon>Dikarya</taxon>
        <taxon>Basidiomycota</taxon>
        <taxon>Agaricomycotina</taxon>
        <taxon>Agaricomycetes</taxon>
        <taxon>Agaricomycetidae</taxon>
        <taxon>Agaricales</taxon>
        <taxon>Marasmiineae</taxon>
        <taxon>Physalacriaceae</taxon>
        <taxon>Armillaria</taxon>
    </lineage>
</organism>
<accession>A0AA39MDJ0</accession>
<comment type="caution">
    <text evidence="1">The sequence shown here is derived from an EMBL/GenBank/DDBJ whole genome shotgun (WGS) entry which is preliminary data.</text>
</comment>
<reference evidence="1" key="1">
    <citation type="submission" date="2023-06" db="EMBL/GenBank/DDBJ databases">
        <authorList>
            <consortium name="Lawrence Berkeley National Laboratory"/>
            <person name="Ahrendt S."/>
            <person name="Sahu N."/>
            <person name="Indic B."/>
            <person name="Wong-Bajracharya J."/>
            <person name="Merenyi Z."/>
            <person name="Ke H.-M."/>
            <person name="Monk M."/>
            <person name="Kocsube S."/>
            <person name="Drula E."/>
            <person name="Lipzen A."/>
            <person name="Balint B."/>
            <person name="Henrissat B."/>
            <person name="Andreopoulos B."/>
            <person name="Martin F.M."/>
            <person name="Harder C.B."/>
            <person name="Rigling D."/>
            <person name="Ford K.L."/>
            <person name="Foster G.D."/>
            <person name="Pangilinan J."/>
            <person name="Papanicolaou A."/>
            <person name="Barry K."/>
            <person name="LaButti K."/>
            <person name="Viragh M."/>
            <person name="Koriabine M."/>
            <person name="Yan M."/>
            <person name="Riley R."/>
            <person name="Champramary S."/>
            <person name="Plett K.L."/>
            <person name="Tsai I.J."/>
            <person name="Slot J."/>
            <person name="Sipos G."/>
            <person name="Plett J."/>
            <person name="Nagy L.G."/>
            <person name="Grigoriev I.V."/>
        </authorList>
    </citation>
    <scope>NUCLEOTIDE SEQUENCE</scope>
    <source>
        <strain evidence="1">FPL87.14</strain>
    </source>
</reference>
<dbReference type="EMBL" id="JAUEPT010000195">
    <property type="protein sequence ID" value="KAK0429873.1"/>
    <property type="molecule type" value="Genomic_DNA"/>
</dbReference>
<gene>
    <name evidence="1" type="ORF">EV421DRAFT_1913836</name>
</gene>
<dbReference type="AlphaFoldDB" id="A0AA39MDJ0"/>
<sequence>MGKNSKKKSSCPPHDLMTSAFPQHASTSKSTIFDIHTHLLSTFALYRSKYPEGKYETAFDFVEGVYAGKGVETIVDVWCEPEVFMRGTWKELADGKWEPLRVHAPTTLCSRLDLRRSVLSVKQFGGSTTPHPTNA</sequence>
<dbReference type="Proteomes" id="UP001175226">
    <property type="component" value="Unassembled WGS sequence"/>
</dbReference>
<keyword evidence="2" id="KW-1185">Reference proteome</keyword>
<evidence type="ECO:0000313" key="1">
    <source>
        <dbReference type="EMBL" id="KAK0429873.1"/>
    </source>
</evidence>
<name>A0AA39MDJ0_9AGAR</name>